<protein>
    <submittedName>
        <fullName evidence="2">Uncharacterized protein</fullName>
    </submittedName>
</protein>
<organism evidence="2 3">
    <name type="scientific">Puccinia striiformis f. sp. tritici PST-78</name>
    <dbReference type="NCBI Taxonomy" id="1165861"/>
    <lineage>
        <taxon>Eukaryota</taxon>
        <taxon>Fungi</taxon>
        <taxon>Dikarya</taxon>
        <taxon>Basidiomycota</taxon>
        <taxon>Pucciniomycotina</taxon>
        <taxon>Pucciniomycetes</taxon>
        <taxon>Pucciniales</taxon>
        <taxon>Pucciniaceae</taxon>
        <taxon>Puccinia</taxon>
    </lineage>
</organism>
<keyword evidence="1" id="KW-0732">Signal</keyword>
<accession>A0A0L0W4H1</accession>
<name>A0A0L0W4H1_9BASI</name>
<proteinExistence type="predicted"/>
<dbReference type="AlphaFoldDB" id="A0A0L0W4H1"/>
<dbReference type="EMBL" id="AJIL01000003">
    <property type="protein sequence ID" value="KNF06447.1"/>
    <property type="molecule type" value="Genomic_DNA"/>
</dbReference>
<feature type="signal peptide" evidence="1">
    <location>
        <begin position="1"/>
        <end position="19"/>
    </location>
</feature>
<evidence type="ECO:0000313" key="2">
    <source>
        <dbReference type="EMBL" id="KNF06448.1"/>
    </source>
</evidence>
<gene>
    <name evidence="2" type="ORF">PSTG_00329</name>
</gene>
<dbReference type="EMBL" id="AJIL01000003">
    <property type="protein sequence ID" value="KNF06448.1"/>
    <property type="molecule type" value="Genomic_DNA"/>
</dbReference>
<keyword evidence="3" id="KW-1185">Reference proteome</keyword>
<comment type="caution">
    <text evidence="2">The sequence shown here is derived from an EMBL/GenBank/DDBJ whole genome shotgun (WGS) entry which is preliminary data.</text>
</comment>
<reference evidence="2" key="1">
    <citation type="submission" date="2014-03" db="EMBL/GenBank/DDBJ databases">
        <title>Cloning and expression analysis of gamma-glutamylcysteines synthetase in perennial ryegrass.</title>
        <authorList>
            <person name="Wei S."/>
            <person name="Sun Z."/>
        </authorList>
    </citation>
    <scope>NUCLEOTIDE SEQUENCE</scope>
    <source>
        <strain evidence="2">Race PST-78</strain>
    </source>
</reference>
<evidence type="ECO:0000256" key="1">
    <source>
        <dbReference type="SAM" id="SignalP"/>
    </source>
</evidence>
<reference evidence="3" key="2">
    <citation type="submission" date="2014-03" db="EMBL/GenBank/DDBJ databases">
        <title>The Genome Sequence of Puccinia striiformis f. sp. tritici PST-78.</title>
        <authorList>
            <consortium name="The Broad Institute Genome Sequencing Platform"/>
            <person name="Cuomo C."/>
            <person name="Hulbert S."/>
            <person name="Chen X."/>
            <person name="Walker B."/>
            <person name="Young S.K."/>
            <person name="Zeng Q."/>
            <person name="Gargeya S."/>
            <person name="Fitzgerald M."/>
            <person name="Haas B."/>
            <person name="Abouelleil A."/>
            <person name="Alvarado L."/>
            <person name="Arachchi H.M."/>
            <person name="Berlin A.M."/>
            <person name="Chapman S.B."/>
            <person name="Goldberg J."/>
            <person name="Griggs A."/>
            <person name="Gujja S."/>
            <person name="Hansen M."/>
            <person name="Howarth C."/>
            <person name="Imamovic A."/>
            <person name="Larimer J."/>
            <person name="McCowan C."/>
            <person name="Montmayeur A."/>
            <person name="Murphy C."/>
            <person name="Neiman D."/>
            <person name="Pearson M."/>
            <person name="Priest M."/>
            <person name="Roberts A."/>
            <person name="Saif S."/>
            <person name="Shea T."/>
            <person name="Sisk P."/>
            <person name="Sykes S."/>
            <person name="Wortman J."/>
            <person name="Nusbaum C."/>
            <person name="Birren B."/>
        </authorList>
    </citation>
    <scope>NUCLEOTIDE SEQUENCE [LARGE SCALE GENOMIC DNA]</scope>
    <source>
        <strain evidence="3">race PST-78</strain>
    </source>
</reference>
<evidence type="ECO:0000313" key="3">
    <source>
        <dbReference type="Proteomes" id="UP000054564"/>
    </source>
</evidence>
<dbReference type="Proteomes" id="UP000054564">
    <property type="component" value="Unassembled WGS sequence"/>
</dbReference>
<feature type="chain" id="PRO_5007415855" evidence="1">
    <location>
        <begin position="20"/>
        <end position="165"/>
    </location>
</feature>
<sequence length="165" mass="18572">MVKVLSLLVFCTLPLTMLAIQVVPPPKNLFIAPAGTNDYFLPITGKKNAIHLVHAAGGDWKMFNYSSEWHRFKIGQSDGTITTIEFAIGPKKYINLDGFPGMQDLYLHWVSSRRNLGSSQFRFTRPSQINSLLRKFRTQGPKSVPAGVTDRTGNHPRAVERLKQF</sequence>